<sequence length="262" mass="29455">MATTPEPFICGNQLGDWVEAALQFYLYTTWVYSIIYMVGYFMNVKIFGAGRIFSSACPKGFSVQNTWAAGYSGDTSCISDVAWSIEKGPRLTYLLMSGCVAALAIVLVSRARDAGLAFRWPSSRRLGARSPPPADQDNKPQHMFLSTNDNNAFQVYQYMLFAFLQIIGLLWRVLTAPTLHDPYPSCPKGLWTHDFSAKNINCFSPFYLAFWVSFEVAQSLLVIVLAWLAGTLLRQDNYRRSVWSPPPPRPPVARPDISLDRL</sequence>
<keyword evidence="1" id="KW-0472">Membrane</keyword>
<evidence type="ECO:0000256" key="1">
    <source>
        <dbReference type="SAM" id="Phobius"/>
    </source>
</evidence>
<keyword evidence="1" id="KW-0812">Transmembrane</keyword>
<proteinExistence type="predicted"/>
<dbReference type="GeneID" id="25984284"/>
<feature type="transmembrane region" description="Helical" evidence="1">
    <location>
        <begin position="24"/>
        <end position="42"/>
    </location>
</feature>
<dbReference type="RefSeq" id="XP_014183939.1">
    <property type="nucleotide sequence ID" value="XM_014328464.1"/>
</dbReference>
<keyword evidence="1" id="KW-1133">Transmembrane helix</keyword>
<dbReference type="AlphaFoldDB" id="J4ULK9"/>
<evidence type="ECO:0008006" key="4">
    <source>
        <dbReference type="Google" id="ProtNLM"/>
    </source>
</evidence>
<evidence type="ECO:0000313" key="2">
    <source>
        <dbReference type="EMBL" id="EJT52865.1"/>
    </source>
</evidence>
<feature type="transmembrane region" description="Helical" evidence="1">
    <location>
        <begin position="155"/>
        <end position="174"/>
    </location>
</feature>
<organism evidence="2 3">
    <name type="scientific">Trichosporon asahii var. asahii (strain ATCC 90039 / CBS 2479 / JCM 2466 / KCTC 7840 / NBRC 103889/ NCYC 2677 / UAMH 7654)</name>
    <name type="common">Yeast</name>
    <dbReference type="NCBI Taxonomy" id="1186058"/>
    <lineage>
        <taxon>Eukaryota</taxon>
        <taxon>Fungi</taxon>
        <taxon>Dikarya</taxon>
        <taxon>Basidiomycota</taxon>
        <taxon>Agaricomycotina</taxon>
        <taxon>Tremellomycetes</taxon>
        <taxon>Trichosporonales</taxon>
        <taxon>Trichosporonaceae</taxon>
        <taxon>Trichosporon</taxon>
    </lineage>
</organism>
<feature type="transmembrane region" description="Helical" evidence="1">
    <location>
        <begin position="206"/>
        <end position="229"/>
    </location>
</feature>
<protein>
    <recommendedName>
        <fullName evidence="4">Transmembrane protein</fullName>
    </recommendedName>
</protein>
<accession>J4ULK9</accession>
<comment type="caution">
    <text evidence="2">The sequence shown here is derived from an EMBL/GenBank/DDBJ whole genome shotgun (WGS) entry which is preliminary data.</text>
</comment>
<dbReference type="VEuPathDB" id="FungiDB:A1Q1_00770"/>
<evidence type="ECO:0000313" key="3">
    <source>
        <dbReference type="Proteomes" id="UP000002748"/>
    </source>
</evidence>
<dbReference type="HOGENOM" id="CLU_1062408_0_0_1"/>
<reference evidence="2 3" key="1">
    <citation type="journal article" date="2012" name="Eukaryot. Cell">
        <title>Draft genome sequence of CBS 2479, the standard type strain of Trichosporon asahii.</title>
        <authorList>
            <person name="Yang R.Y."/>
            <person name="Li H.T."/>
            <person name="Zhu H."/>
            <person name="Zhou G.P."/>
            <person name="Wang M."/>
            <person name="Wang L."/>
        </authorList>
    </citation>
    <scope>NUCLEOTIDE SEQUENCE [LARGE SCALE GENOMIC DNA]</scope>
    <source>
        <strain evidence="3">ATCC 90039 / CBS 2479 / JCM 2466 / KCTC 7840 / NCYC 2677 / UAMH 7654</strain>
    </source>
</reference>
<gene>
    <name evidence="2" type="ORF">A1Q1_00770</name>
</gene>
<dbReference type="KEGG" id="tasa:A1Q1_00770"/>
<dbReference type="Proteomes" id="UP000002748">
    <property type="component" value="Unassembled WGS sequence"/>
</dbReference>
<name>J4ULK9_TRIAS</name>
<dbReference type="EMBL" id="ALBS01000013">
    <property type="protein sequence ID" value="EJT52865.1"/>
    <property type="molecule type" value="Genomic_DNA"/>
</dbReference>